<evidence type="ECO:0000256" key="1">
    <source>
        <dbReference type="SAM" id="Phobius"/>
    </source>
</evidence>
<keyword evidence="1" id="KW-0812">Transmembrane</keyword>
<organism evidence="4 5">
    <name type="scientific">Pedobacter steynii</name>
    <dbReference type="NCBI Taxonomy" id="430522"/>
    <lineage>
        <taxon>Bacteria</taxon>
        <taxon>Pseudomonadati</taxon>
        <taxon>Bacteroidota</taxon>
        <taxon>Sphingobacteriia</taxon>
        <taxon>Sphingobacteriales</taxon>
        <taxon>Sphingobacteriaceae</taxon>
        <taxon>Pedobacter</taxon>
    </lineage>
</organism>
<dbReference type="PANTHER" id="PTHR30273">
    <property type="entry name" value="PERIPLASMIC SIGNAL SENSOR AND SIGMA FACTOR ACTIVATOR FECR-RELATED"/>
    <property type="match status" value="1"/>
</dbReference>
<dbReference type="GO" id="GO:0016989">
    <property type="term" value="F:sigma factor antagonist activity"/>
    <property type="evidence" value="ECO:0007669"/>
    <property type="project" value="TreeGrafter"/>
</dbReference>
<protein>
    <submittedName>
        <fullName evidence="4">FecR protein</fullName>
    </submittedName>
</protein>
<feature type="domain" description="Protein FecR C-terminal" evidence="3">
    <location>
        <begin position="318"/>
        <end position="384"/>
    </location>
</feature>
<dbReference type="Pfam" id="PF04773">
    <property type="entry name" value="FecR"/>
    <property type="match status" value="1"/>
</dbReference>
<sequence length="385" mass="42935">MEKKQFLDILSKYIEGKASAEEQQFLYSYYQLFMAEPSVTALLNDNEKIKLKLAIKANIDQRLNKTITPARKPVKLWTRITAAAAILLITGLVIYLLTNKDKPQISSIDSYANDIAPGKKGATLTLANGSQIYVADKTDGRIAEDHGVTITKSGDGELSYQRLPGKDDGKIAYNTLSTAKGETFKVLLPDQSVVYLNAASTLRYPTTFKSRTREVTLSGEAYFEVAKNPDMPFHVVTGRQTTVVLGTHFNLNSYPEETFLSTTLLEGKVKVTIDDQQVILRPGQQSLSSNQQIKGAAPEITVGRVNTEDVIAWKNGWFSFQDADIKTIMNQLSRWYDIEVVYQDKIPEGHYRGKVSRNVKISRVLKVLEASGINFKIEGKTIIVK</sequence>
<dbReference type="InterPro" id="IPR006860">
    <property type="entry name" value="FecR"/>
</dbReference>
<evidence type="ECO:0000259" key="3">
    <source>
        <dbReference type="Pfam" id="PF16344"/>
    </source>
</evidence>
<evidence type="ECO:0000259" key="2">
    <source>
        <dbReference type="Pfam" id="PF04773"/>
    </source>
</evidence>
<keyword evidence="1" id="KW-1133">Transmembrane helix</keyword>
<dbReference type="OrthoDB" id="1099963at2"/>
<dbReference type="InterPro" id="IPR032508">
    <property type="entry name" value="FecR_C"/>
</dbReference>
<dbReference type="Gene3D" id="3.55.50.30">
    <property type="match status" value="1"/>
</dbReference>
<keyword evidence="5" id="KW-1185">Reference proteome</keyword>
<evidence type="ECO:0000313" key="5">
    <source>
        <dbReference type="Proteomes" id="UP000183200"/>
    </source>
</evidence>
<dbReference type="PANTHER" id="PTHR30273:SF2">
    <property type="entry name" value="PROTEIN FECR"/>
    <property type="match status" value="1"/>
</dbReference>
<feature type="transmembrane region" description="Helical" evidence="1">
    <location>
        <begin position="76"/>
        <end position="97"/>
    </location>
</feature>
<gene>
    <name evidence="4" type="ORF">SAMN05421820_102324</name>
</gene>
<dbReference type="Pfam" id="PF16344">
    <property type="entry name" value="FecR_C"/>
    <property type="match status" value="1"/>
</dbReference>
<feature type="domain" description="FecR protein" evidence="2">
    <location>
        <begin position="175"/>
        <end position="270"/>
    </location>
</feature>
<reference evidence="5" key="1">
    <citation type="submission" date="2016-10" db="EMBL/GenBank/DDBJ databases">
        <authorList>
            <person name="Varghese N."/>
            <person name="Submissions S."/>
        </authorList>
    </citation>
    <scope>NUCLEOTIDE SEQUENCE [LARGE SCALE GENOMIC DNA]</scope>
    <source>
        <strain evidence="5">DSM 19110</strain>
    </source>
</reference>
<proteinExistence type="predicted"/>
<dbReference type="PIRSF" id="PIRSF018266">
    <property type="entry name" value="FecR"/>
    <property type="match status" value="1"/>
</dbReference>
<dbReference type="Gene3D" id="2.60.120.1440">
    <property type="match status" value="1"/>
</dbReference>
<dbReference type="InterPro" id="IPR012373">
    <property type="entry name" value="Ferrdict_sens_TM"/>
</dbReference>
<dbReference type="Proteomes" id="UP000183200">
    <property type="component" value="Unassembled WGS sequence"/>
</dbReference>
<dbReference type="AlphaFoldDB" id="A0A1G9NIF8"/>
<dbReference type="EMBL" id="FNGY01000002">
    <property type="protein sequence ID" value="SDL85735.1"/>
    <property type="molecule type" value="Genomic_DNA"/>
</dbReference>
<name>A0A1G9NIF8_9SPHI</name>
<accession>A0A1G9NIF8</accession>
<keyword evidence="1" id="KW-0472">Membrane</keyword>
<evidence type="ECO:0000313" key="4">
    <source>
        <dbReference type="EMBL" id="SDL85735.1"/>
    </source>
</evidence>
<dbReference type="RefSeq" id="WP_074605210.1">
    <property type="nucleotide sequence ID" value="NZ_FNGY01000002.1"/>
</dbReference>